<evidence type="ECO:0000256" key="2">
    <source>
        <dbReference type="ARBA" id="ARBA00022475"/>
    </source>
</evidence>
<dbReference type="EMBL" id="BANC01000020">
    <property type="protein sequence ID" value="GAN79268.1"/>
    <property type="molecule type" value="Genomic_DNA"/>
</dbReference>
<comment type="similarity">
    <text evidence="1 7">Belongs to the Lgt family.</text>
</comment>
<dbReference type="AlphaFoldDB" id="A0A0D6PDJ4"/>
<dbReference type="InterPro" id="IPR001640">
    <property type="entry name" value="Lgt"/>
</dbReference>
<reference evidence="8 9" key="1">
    <citation type="submission" date="2012-11" db="EMBL/GenBank/DDBJ databases">
        <title>Whole genome sequence of Acidocella aminolytica 101 = DSM 11237.</title>
        <authorList>
            <person name="Azuma Y."/>
            <person name="Higashiura N."/>
            <person name="Hirakawa H."/>
            <person name="Matsushita K."/>
        </authorList>
    </citation>
    <scope>NUCLEOTIDE SEQUENCE [LARGE SCALE GENOMIC DNA]</scope>
    <source>
        <strain evidence="9">101 / DSM 11237</strain>
    </source>
</reference>
<evidence type="ECO:0000256" key="3">
    <source>
        <dbReference type="ARBA" id="ARBA00022679"/>
    </source>
</evidence>
<accession>A0A0D6PDJ4</accession>
<dbReference type="Proteomes" id="UP000032668">
    <property type="component" value="Unassembled WGS sequence"/>
</dbReference>
<evidence type="ECO:0000256" key="4">
    <source>
        <dbReference type="ARBA" id="ARBA00022692"/>
    </source>
</evidence>
<organism evidence="8 9">
    <name type="scientific">Acidocella aminolytica 101 = DSM 11237</name>
    <dbReference type="NCBI Taxonomy" id="1120923"/>
    <lineage>
        <taxon>Bacteria</taxon>
        <taxon>Pseudomonadati</taxon>
        <taxon>Pseudomonadota</taxon>
        <taxon>Alphaproteobacteria</taxon>
        <taxon>Acetobacterales</taxon>
        <taxon>Acidocellaceae</taxon>
        <taxon>Acidocella</taxon>
    </lineage>
</organism>
<keyword evidence="3 7" id="KW-0808">Transferase</keyword>
<dbReference type="GO" id="GO:0005886">
    <property type="term" value="C:plasma membrane"/>
    <property type="evidence" value="ECO:0007669"/>
    <property type="project" value="UniProtKB-SubCell"/>
</dbReference>
<dbReference type="PANTHER" id="PTHR30589:SF0">
    <property type="entry name" value="PHOSPHATIDYLGLYCEROL--PROLIPOPROTEIN DIACYLGLYCERYL TRANSFERASE"/>
    <property type="match status" value="1"/>
</dbReference>
<comment type="catalytic activity">
    <reaction evidence="7">
        <text>L-cysteinyl-[prolipoprotein] + a 1,2-diacyl-sn-glycero-3-phospho-(1'-sn-glycerol) = an S-1,2-diacyl-sn-glyceryl-L-cysteinyl-[prolipoprotein] + sn-glycerol 1-phosphate + H(+)</text>
        <dbReference type="Rhea" id="RHEA:56712"/>
        <dbReference type="Rhea" id="RHEA-COMP:14679"/>
        <dbReference type="Rhea" id="RHEA-COMP:14680"/>
        <dbReference type="ChEBI" id="CHEBI:15378"/>
        <dbReference type="ChEBI" id="CHEBI:29950"/>
        <dbReference type="ChEBI" id="CHEBI:57685"/>
        <dbReference type="ChEBI" id="CHEBI:64716"/>
        <dbReference type="ChEBI" id="CHEBI:140658"/>
        <dbReference type="EC" id="2.5.1.145"/>
    </reaction>
</comment>
<feature type="transmembrane region" description="Helical" evidence="7">
    <location>
        <begin position="207"/>
        <end position="223"/>
    </location>
</feature>
<feature type="binding site" evidence="7">
    <location>
        <position position="140"/>
    </location>
    <ligand>
        <name>a 1,2-diacyl-sn-glycero-3-phospho-(1'-sn-glycerol)</name>
        <dbReference type="ChEBI" id="CHEBI:64716"/>
    </ligand>
</feature>
<comment type="function">
    <text evidence="7">Catalyzes the transfer of the diacylglyceryl group from phosphatidylglycerol to the sulfhydryl group of the N-terminal cysteine of a prolipoprotein, the first step in the formation of mature lipoproteins.</text>
</comment>
<feature type="transmembrane region" description="Helical" evidence="7">
    <location>
        <begin position="97"/>
        <end position="115"/>
    </location>
</feature>
<sequence length="267" mass="29569">MNPIILPVFPKGFYIGPVFIHYYALAYITGLLIGWRLVRYMVSRPPVAATGEQVDDFLTWAVLGVILGGRTGYVLFYQPVYFFTHPLAIPRVWDGGMSFHGGFLGVTVAILAFCWKHRLNPLRFADRISVAVPIGLFLGRCANFINGELWGRPAPAGFPLAMVYPGDPYQLPRYPSELIEASLEGIVLLCVMLLCARSTAIRSRPGMLSGIFVLGYGVARITGECFREPDPFLGFLPFGTTMGQLLSIPMVIAGFALILYARRRRVS</sequence>
<keyword evidence="6 7" id="KW-0472">Membrane</keyword>
<dbReference type="OrthoDB" id="871140at2"/>
<feature type="transmembrane region" description="Helical" evidence="7">
    <location>
        <begin position="243"/>
        <end position="261"/>
    </location>
</feature>
<dbReference type="GO" id="GO:0008961">
    <property type="term" value="F:phosphatidylglycerol-prolipoprotein diacylglyceryl transferase activity"/>
    <property type="evidence" value="ECO:0007669"/>
    <property type="project" value="UniProtKB-UniRule"/>
</dbReference>
<dbReference type="EC" id="2.5.1.145" evidence="7"/>
<feature type="transmembrane region" description="Helical" evidence="7">
    <location>
        <begin position="58"/>
        <end position="77"/>
    </location>
</feature>
<dbReference type="NCBIfam" id="TIGR00544">
    <property type="entry name" value="lgt"/>
    <property type="match status" value="1"/>
</dbReference>
<keyword evidence="4 7" id="KW-0812">Transmembrane</keyword>
<dbReference type="Pfam" id="PF01790">
    <property type="entry name" value="LGT"/>
    <property type="match status" value="1"/>
</dbReference>
<name>A0A0D6PDJ4_9PROT</name>
<evidence type="ECO:0000256" key="6">
    <source>
        <dbReference type="ARBA" id="ARBA00023136"/>
    </source>
</evidence>
<keyword evidence="8" id="KW-0449">Lipoprotein</keyword>
<dbReference type="STRING" id="1120923.SAMN02746095_00265"/>
<comment type="caution">
    <text evidence="8">The sequence shown here is derived from an EMBL/GenBank/DDBJ whole genome shotgun (WGS) entry which is preliminary data.</text>
</comment>
<evidence type="ECO:0000256" key="1">
    <source>
        <dbReference type="ARBA" id="ARBA00007150"/>
    </source>
</evidence>
<dbReference type="PANTHER" id="PTHR30589">
    <property type="entry name" value="PROLIPOPROTEIN DIACYLGLYCERYL TRANSFERASE"/>
    <property type="match status" value="1"/>
</dbReference>
<comment type="subcellular location">
    <subcellularLocation>
        <location evidence="7">Cell membrane</location>
        <topology evidence="7">Multi-pass membrane protein</topology>
    </subcellularLocation>
</comment>
<keyword evidence="5 7" id="KW-1133">Transmembrane helix</keyword>
<proteinExistence type="inferred from homology"/>
<keyword evidence="2 7" id="KW-1003">Cell membrane</keyword>
<dbReference type="UniPathway" id="UPA00664"/>
<dbReference type="HAMAP" id="MF_01147">
    <property type="entry name" value="Lgt"/>
    <property type="match status" value="1"/>
</dbReference>
<evidence type="ECO:0000256" key="7">
    <source>
        <dbReference type="HAMAP-Rule" id="MF_01147"/>
    </source>
</evidence>
<dbReference type="RefSeq" id="WP_048877731.1">
    <property type="nucleotide sequence ID" value="NZ_BANC01000020.1"/>
</dbReference>
<gene>
    <name evidence="7" type="primary">lgt</name>
    <name evidence="8" type="ORF">Aam_020_032</name>
</gene>
<evidence type="ECO:0000256" key="5">
    <source>
        <dbReference type="ARBA" id="ARBA00022989"/>
    </source>
</evidence>
<evidence type="ECO:0000313" key="8">
    <source>
        <dbReference type="EMBL" id="GAN79268.1"/>
    </source>
</evidence>
<evidence type="ECO:0000313" key="9">
    <source>
        <dbReference type="Proteomes" id="UP000032668"/>
    </source>
</evidence>
<comment type="pathway">
    <text evidence="7">Protein modification; lipoprotein biosynthesis (diacylglyceryl transfer).</text>
</comment>
<dbReference type="PROSITE" id="PS01311">
    <property type="entry name" value="LGT"/>
    <property type="match status" value="1"/>
</dbReference>
<keyword evidence="9" id="KW-1185">Reference proteome</keyword>
<protein>
    <recommendedName>
        <fullName evidence="7">Phosphatidylglycerol--prolipoprotein diacylglyceryl transferase</fullName>
        <ecNumber evidence="7">2.5.1.145</ecNumber>
    </recommendedName>
</protein>
<feature type="transmembrane region" description="Helical" evidence="7">
    <location>
        <begin position="20"/>
        <end position="38"/>
    </location>
</feature>
<dbReference type="GO" id="GO:0042158">
    <property type="term" value="P:lipoprotein biosynthetic process"/>
    <property type="evidence" value="ECO:0007669"/>
    <property type="project" value="UniProtKB-UniRule"/>
</dbReference>